<dbReference type="STRING" id="1314778.A0A5C3PW05"/>
<keyword evidence="3 7" id="KW-0645">Protease</keyword>
<comment type="similarity">
    <text evidence="2">Belongs to the peptidase M28 family. M28B subfamily.</text>
</comment>
<dbReference type="InterPro" id="IPR007484">
    <property type="entry name" value="Peptidase_M28"/>
</dbReference>
<keyword evidence="7" id="KW-0732">Signal</keyword>
<comment type="cofactor">
    <cofactor evidence="1">
        <name>Zn(2+)</name>
        <dbReference type="ChEBI" id="CHEBI:29105"/>
    </cofactor>
</comment>
<gene>
    <name evidence="9" type="ORF">K466DRAFT_581473</name>
</gene>
<evidence type="ECO:0000313" key="10">
    <source>
        <dbReference type="Proteomes" id="UP000308197"/>
    </source>
</evidence>
<reference evidence="9 10" key="1">
    <citation type="journal article" date="2019" name="Nat. Ecol. Evol.">
        <title>Megaphylogeny resolves global patterns of mushroom evolution.</title>
        <authorList>
            <person name="Varga T."/>
            <person name="Krizsan K."/>
            <person name="Foldi C."/>
            <person name="Dima B."/>
            <person name="Sanchez-Garcia M."/>
            <person name="Sanchez-Ramirez S."/>
            <person name="Szollosi G.J."/>
            <person name="Szarkandi J.G."/>
            <person name="Papp V."/>
            <person name="Albert L."/>
            <person name="Andreopoulos W."/>
            <person name="Angelini C."/>
            <person name="Antonin V."/>
            <person name="Barry K.W."/>
            <person name="Bougher N.L."/>
            <person name="Buchanan P."/>
            <person name="Buyck B."/>
            <person name="Bense V."/>
            <person name="Catcheside P."/>
            <person name="Chovatia M."/>
            <person name="Cooper J."/>
            <person name="Damon W."/>
            <person name="Desjardin D."/>
            <person name="Finy P."/>
            <person name="Geml J."/>
            <person name="Haridas S."/>
            <person name="Hughes K."/>
            <person name="Justo A."/>
            <person name="Karasinski D."/>
            <person name="Kautmanova I."/>
            <person name="Kiss B."/>
            <person name="Kocsube S."/>
            <person name="Kotiranta H."/>
            <person name="LaButti K.M."/>
            <person name="Lechner B.E."/>
            <person name="Liimatainen K."/>
            <person name="Lipzen A."/>
            <person name="Lukacs Z."/>
            <person name="Mihaltcheva S."/>
            <person name="Morgado L.N."/>
            <person name="Niskanen T."/>
            <person name="Noordeloos M.E."/>
            <person name="Ohm R.A."/>
            <person name="Ortiz-Santana B."/>
            <person name="Ovrebo C."/>
            <person name="Racz N."/>
            <person name="Riley R."/>
            <person name="Savchenko A."/>
            <person name="Shiryaev A."/>
            <person name="Soop K."/>
            <person name="Spirin V."/>
            <person name="Szebenyi C."/>
            <person name="Tomsovsky M."/>
            <person name="Tulloss R.E."/>
            <person name="Uehling J."/>
            <person name="Grigoriev I.V."/>
            <person name="Vagvolgyi C."/>
            <person name="Papp T."/>
            <person name="Martin F.M."/>
            <person name="Miettinen O."/>
            <person name="Hibbett D.S."/>
            <person name="Nagy L.G."/>
        </authorList>
    </citation>
    <scope>NUCLEOTIDE SEQUENCE [LARGE SCALE GENOMIC DNA]</scope>
    <source>
        <strain evidence="9 10">HHB13444</strain>
    </source>
</reference>
<evidence type="ECO:0000256" key="1">
    <source>
        <dbReference type="ARBA" id="ARBA00001947"/>
    </source>
</evidence>
<sequence>MVLHSPLVLLLVSFLGLDHVPSSYDCLFQSYYGTYGSRHAFLIDDACRLSSFSLMELGTAVELPCAGNLVWVERSPVDSSLVPMSFEVDLGGLLSRLTELSPLDPEETVDPQIPLETTHVGPGLEVVHLEQTGALLSTSDRTLRSIEGALPRYWTSSVFPTSPLPLIPVPRQAKERLREVLPTIRYNHVVAAIVNGISVYHLKKDIQYLTGEDLSSDILSRHSFSEGAMRAAKWLQTRFEESGANCTLEHIQEGFAPNVICEYAASGNSTETVIVGAHYDDRGSFGSVRAPGANDDGSGTGALLALARAIARLGVVFRKPVRLCAFAGEEQMMVGSRAYAAKLRERGDDVLLMVQGDMLAFHAAGEPPQLGLSNPAIVGTAEVAQILANVSAIYSPELTVGYAPYPGGSDHQSFHEQGYPSAQVYERAGYIKDPMYHDSGDLSERDGYDFEQIKSIAKVQLATVLHVAGFDLSRGTSNV</sequence>
<evidence type="ECO:0000256" key="4">
    <source>
        <dbReference type="ARBA" id="ARBA00022723"/>
    </source>
</evidence>
<evidence type="ECO:0000256" key="3">
    <source>
        <dbReference type="ARBA" id="ARBA00022670"/>
    </source>
</evidence>
<feature type="domain" description="Peptidase M28" evidence="8">
    <location>
        <begin position="258"/>
        <end position="459"/>
    </location>
</feature>
<organism evidence="9 10">
    <name type="scientific">Polyporus arcularius HHB13444</name>
    <dbReference type="NCBI Taxonomy" id="1314778"/>
    <lineage>
        <taxon>Eukaryota</taxon>
        <taxon>Fungi</taxon>
        <taxon>Dikarya</taxon>
        <taxon>Basidiomycota</taxon>
        <taxon>Agaricomycotina</taxon>
        <taxon>Agaricomycetes</taxon>
        <taxon>Polyporales</taxon>
        <taxon>Polyporaceae</taxon>
        <taxon>Polyporus</taxon>
    </lineage>
</organism>
<dbReference type="PANTHER" id="PTHR12147:SF26">
    <property type="entry name" value="PEPTIDASE M28 DOMAIN-CONTAINING PROTEIN"/>
    <property type="match status" value="1"/>
</dbReference>
<dbReference type="Pfam" id="PF04389">
    <property type="entry name" value="Peptidase_M28"/>
    <property type="match status" value="1"/>
</dbReference>
<dbReference type="Gene3D" id="3.40.630.10">
    <property type="entry name" value="Zn peptidases"/>
    <property type="match status" value="1"/>
</dbReference>
<evidence type="ECO:0000313" key="9">
    <source>
        <dbReference type="EMBL" id="TFK92899.1"/>
    </source>
</evidence>
<evidence type="ECO:0000256" key="5">
    <source>
        <dbReference type="ARBA" id="ARBA00022801"/>
    </source>
</evidence>
<evidence type="ECO:0000256" key="2">
    <source>
        <dbReference type="ARBA" id="ARBA00005634"/>
    </source>
</evidence>
<proteinExistence type="inferred from homology"/>
<dbReference type="PANTHER" id="PTHR12147">
    <property type="entry name" value="METALLOPEPTIDASE M28 FAMILY MEMBER"/>
    <property type="match status" value="1"/>
</dbReference>
<dbReference type="GO" id="GO:0008235">
    <property type="term" value="F:metalloexopeptidase activity"/>
    <property type="evidence" value="ECO:0007669"/>
    <property type="project" value="InterPro"/>
</dbReference>
<dbReference type="InterPro" id="IPR045175">
    <property type="entry name" value="M28_fam"/>
</dbReference>
<accession>A0A5C3PW05</accession>
<dbReference type="EMBL" id="ML210990">
    <property type="protein sequence ID" value="TFK92899.1"/>
    <property type="molecule type" value="Genomic_DNA"/>
</dbReference>
<dbReference type="GO" id="GO:0006508">
    <property type="term" value="P:proteolysis"/>
    <property type="evidence" value="ECO:0007669"/>
    <property type="project" value="UniProtKB-KW"/>
</dbReference>
<keyword evidence="5 7" id="KW-0378">Hydrolase</keyword>
<evidence type="ECO:0000256" key="7">
    <source>
        <dbReference type="RuleBase" id="RU361240"/>
    </source>
</evidence>
<evidence type="ECO:0000256" key="6">
    <source>
        <dbReference type="ARBA" id="ARBA00022833"/>
    </source>
</evidence>
<feature type="chain" id="PRO_5022986071" description="Peptide hydrolase" evidence="7">
    <location>
        <begin position="23"/>
        <end position="479"/>
    </location>
</feature>
<evidence type="ECO:0000259" key="8">
    <source>
        <dbReference type="Pfam" id="PF04389"/>
    </source>
</evidence>
<dbReference type="EC" id="3.4.-.-" evidence="7"/>
<dbReference type="AlphaFoldDB" id="A0A5C3PW05"/>
<keyword evidence="10" id="KW-1185">Reference proteome</keyword>
<protein>
    <recommendedName>
        <fullName evidence="7">Peptide hydrolase</fullName>
        <ecNumber evidence="7">3.4.-.-</ecNumber>
    </recommendedName>
</protein>
<keyword evidence="4 7" id="KW-0479">Metal-binding</keyword>
<keyword evidence="6 7" id="KW-0862">Zinc</keyword>
<dbReference type="SUPFAM" id="SSF53187">
    <property type="entry name" value="Zn-dependent exopeptidases"/>
    <property type="match status" value="1"/>
</dbReference>
<dbReference type="InParanoid" id="A0A5C3PW05"/>
<dbReference type="GO" id="GO:0046872">
    <property type="term" value="F:metal ion binding"/>
    <property type="evidence" value="ECO:0007669"/>
    <property type="project" value="UniProtKB-KW"/>
</dbReference>
<feature type="signal peptide" evidence="7">
    <location>
        <begin position="1"/>
        <end position="22"/>
    </location>
</feature>
<name>A0A5C3PW05_9APHY</name>
<dbReference type="Proteomes" id="UP000308197">
    <property type="component" value="Unassembled WGS sequence"/>
</dbReference>